<keyword evidence="2" id="KW-0472">Membrane</keyword>
<protein>
    <recommendedName>
        <fullName evidence="3">Threonine/serine exporter-like N-terminal domain-containing protein</fullName>
    </recommendedName>
</protein>
<dbReference type="Proteomes" id="UP001304243">
    <property type="component" value="Unassembled WGS sequence"/>
</dbReference>
<gene>
    <name evidence="4" type="ORF">ATC70_011515</name>
</gene>
<feature type="transmembrane region" description="Helical" evidence="2">
    <location>
        <begin position="420"/>
        <end position="439"/>
    </location>
</feature>
<keyword evidence="5" id="KW-1185">Reference proteome</keyword>
<feature type="transmembrane region" description="Helical" evidence="2">
    <location>
        <begin position="370"/>
        <end position="389"/>
    </location>
</feature>
<reference evidence="4 5" key="1">
    <citation type="submission" date="2022-11" db="EMBL/GenBank/DDBJ databases">
        <title>Mucor velutinosus strain NIH1002 WGS.</title>
        <authorList>
            <person name="Subramanian P."/>
            <person name="Mullikin J.C."/>
            <person name="Segre J.A."/>
            <person name="Zelazny A.M."/>
        </authorList>
    </citation>
    <scope>NUCLEOTIDE SEQUENCE [LARGE SCALE GENOMIC DNA]</scope>
    <source>
        <strain evidence="4 5">NIH1002</strain>
    </source>
</reference>
<dbReference type="PANTHER" id="PTHR31082">
    <property type="entry name" value="PHEROMONE-REGULATED MEMBRANE PROTEIN 10"/>
    <property type="match status" value="1"/>
</dbReference>
<name>A0AAN7DFJ3_9FUNG</name>
<dbReference type="GO" id="GO:0022857">
    <property type="term" value="F:transmembrane transporter activity"/>
    <property type="evidence" value="ECO:0007669"/>
    <property type="project" value="InterPro"/>
</dbReference>
<feature type="transmembrane region" description="Helical" evidence="2">
    <location>
        <begin position="293"/>
        <end position="317"/>
    </location>
</feature>
<dbReference type="Pfam" id="PF06738">
    <property type="entry name" value="ThrE"/>
    <property type="match status" value="1"/>
</dbReference>
<keyword evidence="2" id="KW-1133">Transmembrane helix</keyword>
<dbReference type="RefSeq" id="XP_064683207.1">
    <property type="nucleotide sequence ID" value="XM_064830705.1"/>
</dbReference>
<evidence type="ECO:0000256" key="2">
    <source>
        <dbReference type="SAM" id="Phobius"/>
    </source>
</evidence>
<proteinExistence type="inferred from homology"/>
<evidence type="ECO:0000259" key="3">
    <source>
        <dbReference type="Pfam" id="PF06738"/>
    </source>
</evidence>
<evidence type="ECO:0000313" key="5">
    <source>
        <dbReference type="Proteomes" id="UP001304243"/>
    </source>
</evidence>
<dbReference type="InterPro" id="IPR010619">
    <property type="entry name" value="ThrE-like_N"/>
</dbReference>
<dbReference type="EMBL" id="JASEJX010000014">
    <property type="protein sequence ID" value="KAK4516541.1"/>
    <property type="molecule type" value="Genomic_DNA"/>
</dbReference>
<organism evidence="4 5">
    <name type="scientific">Mucor velutinosus</name>
    <dbReference type="NCBI Taxonomy" id="708070"/>
    <lineage>
        <taxon>Eukaryota</taxon>
        <taxon>Fungi</taxon>
        <taxon>Fungi incertae sedis</taxon>
        <taxon>Mucoromycota</taxon>
        <taxon>Mucoromycotina</taxon>
        <taxon>Mucoromycetes</taxon>
        <taxon>Mucorales</taxon>
        <taxon>Mucorineae</taxon>
        <taxon>Mucoraceae</taxon>
        <taxon>Mucor</taxon>
    </lineage>
</organism>
<feature type="transmembrane region" description="Helical" evidence="2">
    <location>
        <begin position="268"/>
        <end position="287"/>
    </location>
</feature>
<dbReference type="PANTHER" id="PTHR31082:SF4">
    <property type="entry name" value="PHEROMONE-REGULATED MEMBRANE PROTEIN 10"/>
    <property type="match status" value="1"/>
</dbReference>
<dbReference type="AlphaFoldDB" id="A0AAN7DFJ3"/>
<evidence type="ECO:0000313" key="4">
    <source>
        <dbReference type="EMBL" id="KAK4516541.1"/>
    </source>
</evidence>
<evidence type="ECO:0000256" key="1">
    <source>
        <dbReference type="ARBA" id="ARBA00034125"/>
    </source>
</evidence>
<feature type="transmembrane region" description="Helical" evidence="2">
    <location>
        <begin position="242"/>
        <end position="261"/>
    </location>
</feature>
<comment type="similarity">
    <text evidence="1">Belongs to the ThrE exporter (TC 2.A.79) family.</text>
</comment>
<feature type="transmembrane region" description="Helical" evidence="2">
    <location>
        <begin position="329"/>
        <end position="350"/>
    </location>
</feature>
<feature type="domain" description="Threonine/serine exporter-like N-terminal" evidence="3">
    <location>
        <begin position="93"/>
        <end position="349"/>
    </location>
</feature>
<keyword evidence="2" id="KW-0812">Transmembrane</keyword>
<sequence length="515" mass="57012">MKSRERHSLELPIGSNTPIHHHEDTMQHWEKWQYLVPRWSSPELSSIVSTTATASVVSQQDKHCEWDDEHDEEKTIGDTDHDHHMNEVEKKALISLCKSLMLYGAPCHRIEEALEHVSKALSLHATFIFIPGIMMMTFYNTPIDESTTTTPLFPWQQCYCHSQTILVQCPQGFDMGKLTKVNRIIQRMCLKQEEEHHMSVVQSIQSLQEIFQAKPTWNAWITLLSYTLSSLFTSLIMFHGTLIDTALSGALGLLVGLLILLSERYTAYCNIFEISTTVLIAFIAKALDQWICFTGVVLSATSILIPGYTLTMSIMELSARHVITGTVRFVYAMIYALFIGYGLEIGTSLYEAVDAHSSPSVFDVCKGHAPSWLHICLFPLMAISMSINLGATMRQWPSMVCCSAIGFGVSVLSSKVIANFQIVGTISAFSVGLFGNFYFKLTGDLALVPLSCGIASLVPGSIGIQGAYFLIRQDDQGISFATQMVVASLGIAVGLFAATLAVSASERKRAAYLSY</sequence>
<feature type="transmembrane region" description="Helical" evidence="2">
    <location>
        <begin position="446"/>
        <end position="471"/>
    </location>
</feature>
<comment type="caution">
    <text evidence="4">The sequence shown here is derived from an EMBL/GenBank/DDBJ whole genome shotgun (WGS) entry which is preliminary data.</text>
</comment>
<accession>A0AAN7DFJ3</accession>
<feature type="transmembrane region" description="Helical" evidence="2">
    <location>
        <begin position="396"/>
        <end position="414"/>
    </location>
</feature>
<feature type="transmembrane region" description="Helical" evidence="2">
    <location>
        <begin position="477"/>
        <end position="502"/>
    </location>
</feature>
<dbReference type="InterPro" id="IPR051361">
    <property type="entry name" value="ThrE/Ser_Exporter"/>
</dbReference>
<dbReference type="GeneID" id="89955201"/>
<feature type="transmembrane region" description="Helical" evidence="2">
    <location>
        <begin position="217"/>
        <end position="236"/>
    </location>
</feature>